<dbReference type="PROSITE" id="PS50043">
    <property type="entry name" value="HTH_LUXR_2"/>
    <property type="match status" value="1"/>
</dbReference>
<dbReference type="SUPFAM" id="SSF46894">
    <property type="entry name" value="C-terminal effector domain of the bipartite response regulators"/>
    <property type="match status" value="1"/>
</dbReference>
<dbReference type="Gene3D" id="3.40.50.2300">
    <property type="match status" value="1"/>
</dbReference>
<dbReference type="InterPro" id="IPR016032">
    <property type="entry name" value="Sig_transdc_resp-reg_C-effctor"/>
</dbReference>
<organism evidence="7 8">
    <name type="scientific">Kineococcus glutinatus</name>
    <dbReference type="NCBI Taxonomy" id="1070872"/>
    <lineage>
        <taxon>Bacteria</taxon>
        <taxon>Bacillati</taxon>
        <taxon>Actinomycetota</taxon>
        <taxon>Actinomycetes</taxon>
        <taxon>Kineosporiales</taxon>
        <taxon>Kineosporiaceae</taxon>
        <taxon>Kineococcus</taxon>
    </lineage>
</organism>
<dbReference type="EMBL" id="BAABIL010000386">
    <property type="protein sequence ID" value="GAA4984687.1"/>
    <property type="molecule type" value="Genomic_DNA"/>
</dbReference>
<dbReference type="SUPFAM" id="SSF52172">
    <property type="entry name" value="CheY-like"/>
    <property type="match status" value="1"/>
</dbReference>
<evidence type="ECO:0000256" key="2">
    <source>
        <dbReference type="ARBA" id="ARBA00023125"/>
    </source>
</evidence>
<keyword evidence="2" id="KW-0238">DNA-binding</keyword>
<evidence type="ECO:0000256" key="3">
    <source>
        <dbReference type="ARBA" id="ARBA00023163"/>
    </source>
</evidence>
<protein>
    <submittedName>
        <fullName evidence="7">Response regulator transcription factor</fullName>
    </submittedName>
</protein>
<keyword evidence="1" id="KW-0805">Transcription regulation</keyword>
<feature type="modified residue" description="4-aspartylphosphate" evidence="4">
    <location>
        <position position="57"/>
    </location>
</feature>
<name>A0ABP9I102_9ACTN</name>
<dbReference type="Proteomes" id="UP001501195">
    <property type="component" value="Unassembled WGS sequence"/>
</dbReference>
<dbReference type="SMART" id="SM00448">
    <property type="entry name" value="REC"/>
    <property type="match status" value="1"/>
</dbReference>
<dbReference type="SMART" id="SM00421">
    <property type="entry name" value="HTH_LUXR"/>
    <property type="match status" value="1"/>
</dbReference>
<comment type="caution">
    <text evidence="7">The sequence shown here is derived from an EMBL/GenBank/DDBJ whole genome shotgun (WGS) entry which is preliminary data.</text>
</comment>
<keyword evidence="8" id="KW-1185">Reference proteome</keyword>
<dbReference type="InterPro" id="IPR039420">
    <property type="entry name" value="WalR-like"/>
</dbReference>
<dbReference type="PRINTS" id="PR00038">
    <property type="entry name" value="HTHLUXR"/>
</dbReference>
<evidence type="ECO:0000313" key="8">
    <source>
        <dbReference type="Proteomes" id="UP001501195"/>
    </source>
</evidence>
<dbReference type="InterPro" id="IPR011006">
    <property type="entry name" value="CheY-like_superfamily"/>
</dbReference>
<accession>A0ABP9I102</accession>
<evidence type="ECO:0000259" key="6">
    <source>
        <dbReference type="PROSITE" id="PS50110"/>
    </source>
</evidence>
<dbReference type="InterPro" id="IPR001789">
    <property type="entry name" value="Sig_transdc_resp-reg_receiver"/>
</dbReference>
<keyword evidence="4" id="KW-0597">Phosphoprotein</keyword>
<dbReference type="Pfam" id="PF00196">
    <property type="entry name" value="GerE"/>
    <property type="match status" value="1"/>
</dbReference>
<dbReference type="Pfam" id="PF00072">
    <property type="entry name" value="Response_reg"/>
    <property type="match status" value="1"/>
</dbReference>
<dbReference type="InterPro" id="IPR000792">
    <property type="entry name" value="Tscrpt_reg_LuxR_C"/>
</dbReference>
<gene>
    <name evidence="7" type="ORF">GCM10023225_24600</name>
</gene>
<evidence type="ECO:0000313" key="7">
    <source>
        <dbReference type="EMBL" id="GAA4984687.1"/>
    </source>
</evidence>
<feature type="domain" description="HTH luxR-type" evidence="5">
    <location>
        <begin position="149"/>
        <end position="219"/>
    </location>
</feature>
<sequence>MAPGTLRAVLAEDQALLRVGLTRILQAGGVEVVEAVADAPSLGRALRREDVDVAVVDVRLPPGFATEGLVAAVGARRARSGFPVLVLSQWVEPLYARELLAGGEGAVGYLLKDRVADVDGFVAAVRQVAAGGTVLDPEVVAGLVSGASATRPVERLTARERDVLTLMAEGRSNAAIAARLFVSEKAVGKHTTSIFTKLDLPPLPDDNRRVLAVLAWLQA</sequence>
<evidence type="ECO:0000256" key="1">
    <source>
        <dbReference type="ARBA" id="ARBA00023015"/>
    </source>
</evidence>
<evidence type="ECO:0000259" key="5">
    <source>
        <dbReference type="PROSITE" id="PS50043"/>
    </source>
</evidence>
<dbReference type="CDD" id="cd06170">
    <property type="entry name" value="LuxR_C_like"/>
    <property type="match status" value="1"/>
</dbReference>
<dbReference type="PANTHER" id="PTHR43214:SF24">
    <property type="entry name" value="TRANSCRIPTIONAL REGULATORY PROTEIN NARL-RELATED"/>
    <property type="match status" value="1"/>
</dbReference>
<keyword evidence="3" id="KW-0804">Transcription</keyword>
<feature type="domain" description="Response regulatory" evidence="6">
    <location>
        <begin position="7"/>
        <end position="127"/>
    </location>
</feature>
<dbReference type="PANTHER" id="PTHR43214">
    <property type="entry name" value="TWO-COMPONENT RESPONSE REGULATOR"/>
    <property type="match status" value="1"/>
</dbReference>
<proteinExistence type="predicted"/>
<reference evidence="8" key="1">
    <citation type="journal article" date="2019" name="Int. J. Syst. Evol. Microbiol.">
        <title>The Global Catalogue of Microorganisms (GCM) 10K type strain sequencing project: providing services to taxonomists for standard genome sequencing and annotation.</title>
        <authorList>
            <consortium name="The Broad Institute Genomics Platform"/>
            <consortium name="The Broad Institute Genome Sequencing Center for Infectious Disease"/>
            <person name="Wu L."/>
            <person name="Ma J."/>
        </authorList>
    </citation>
    <scope>NUCLEOTIDE SEQUENCE [LARGE SCALE GENOMIC DNA]</scope>
    <source>
        <strain evidence="8">JCM 18126</strain>
    </source>
</reference>
<dbReference type="PROSITE" id="PS50110">
    <property type="entry name" value="RESPONSE_REGULATORY"/>
    <property type="match status" value="1"/>
</dbReference>
<evidence type="ECO:0000256" key="4">
    <source>
        <dbReference type="PROSITE-ProRule" id="PRU00169"/>
    </source>
</evidence>